<dbReference type="Pfam" id="PF00388">
    <property type="entry name" value="PI-PLC-X"/>
    <property type="match status" value="1"/>
</dbReference>
<dbReference type="GO" id="GO:0004436">
    <property type="term" value="F:phosphatidylinositol diacylglycerol-lyase activity"/>
    <property type="evidence" value="ECO:0007669"/>
    <property type="project" value="UniProtKB-EC"/>
</dbReference>
<dbReference type="KEGG" id="kphy:AOZ06_27935"/>
<dbReference type="InterPro" id="IPR051057">
    <property type="entry name" value="PI-PLC_domain"/>
</dbReference>
<evidence type="ECO:0000256" key="5">
    <source>
        <dbReference type="ARBA" id="ARBA00030782"/>
    </source>
</evidence>
<dbReference type="EMBL" id="CP012752">
    <property type="protein sequence ID" value="ALG10210.1"/>
    <property type="molecule type" value="Genomic_DNA"/>
</dbReference>
<dbReference type="STRING" id="860235.AOZ06_27935"/>
<sequence>MSTIHHPIRRTHTFQNTVRKHQHLGLEDPRIQAMIRDSGVRGSRLVHSGPDVEWDTTNWLGSLRDDVSAGLLSVPGSHESCARYGGAWVACQTLDIASQLNYGARFLDIRCRVVGPDDDRSFAIHHGAFYQHLMFGDVLRQCAEFLEDNPSETIFMRVKQEYSDVSDAAFKKVFDDRYLSDLFYTDSWVPDLGDVRGRIVLFGNVAGLGGIAYGGSNFVIQDDYTVTNIDDKIDEICDQANKSITRTDDDRVYINYVSGTDAPWLSPQEIAYALQGPVQSALEATLVDPPDDLGPLGIMPLDYFQSFGWWDVDLVFDIIMWNTSILA</sequence>
<dbReference type="PANTHER" id="PTHR13593:SF113">
    <property type="entry name" value="SI:DKEY-266F7.9"/>
    <property type="match status" value="1"/>
</dbReference>
<dbReference type="InterPro" id="IPR000909">
    <property type="entry name" value="PLipase_C_PInositol-sp_X_dom"/>
</dbReference>
<gene>
    <name evidence="7" type="ORF">AOZ06_27935</name>
</gene>
<dbReference type="RefSeq" id="WP_054292113.1">
    <property type="nucleotide sequence ID" value="NZ_CP012752.1"/>
</dbReference>
<dbReference type="GO" id="GO:0006629">
    <property type="term" value="P:lipid metabolic process"/>
    <property type="evidence" value="ECO:0007669"/>
    <property type="project" value="InterPro"/>
</dbReference>
<dbReference type="Gene3D" id="3.20.20.190">
    <property type="entry name" value="Phosphatidylinositol (PI) phosphodiesterase"/>
    <property type="match status" value="1"/>
</dbReference>
<dbReference type="CDD" id="cd08586">
    <property type="entry name" value="PI-PLCc_BcPLC_like"/>
    <property type="match status" value="1"/>
</dbReference>
<dbReference type="EC" id="4.6.1.13" evidence="2"/>
<dbReference type="InterPro" id="IPR017946">
    <property type="entry name" value="PLC-like_Pdiesterase_TIM-brl"/>
</dbReference>
<name>A0A0N9I6I7_9PSEU</name>
<proteinExistence type="predicted"/>
<dbReference type="PANTHER" id="PTHR13593">
    <property type="match status" value="1"/>
</dbReference>
<dbReference type="SMART" id="SM00148">
    <property type="entry name" value="PLCXc"/>
    <property type="match status" value="1"/>
</dbReference>
<evidence type="ECO:0000313" key="8">
    <source>
        <dbReference type="Proteomes" id="UP000063699"/>
    </source>
</evidence>
<reference evidence="7 8" key="1">
    <citation type="submission" date="2015-07" db="EMBL/GenBank/DDBJ databases">
        <title>Genome sequencing of Kibdelosporangium phytohabitans.</title>
        <authorList>
            <person name="Qin S."/>
            <person name="Xing K."/>
        </authorList>
    </citation>
    <scope>NUCLEOTIDE SEQUENCE [LARGE SCALE GENOMIC DNA]</scope>
    <source>
        <strain evidence="7 8">KLBMP1111</strain>
    </source>
</reference>
<dbReference type="GO" id="GO:0008081">
    <property type="term" value="F:phosphoric diester hydrolase activity"/>
    <property type="evidence" value="ECO:0007669"/>
    <property type="project" value="InterPro"/>
</dbReference>
<dbReference type="OrthoDB" id="7191982at2"/>
<dbReference type="Proteomes" id="UP000063699">
    <property type="component" value="Chromosome"/>
</dbReference>
<dbReference type="PROSITE" id="PS50007">
    <property type="entry name" value="PIPLC_X_DOMAIN"/>
    <property type="match status" value="1"/>
</dbReference>
<protein>
    <recommendedName>
        <fullName evidence="3">1-phosphatidylinositol phosphodiesterase</fullName>
        <ecNumber evidence="2">4.6.1.13</ecNumber>
    </recommendedName>
    <alternativeName>
        <fullName evidence="4">Phosphatidylinositol diacylglycerol-lyase</fullName>
    </alternativeName>
    <alternativeName>
        <fullName evidence="5">Phosphatidylinositol-specific phospholipase C</fullName>
    </alternativeName>
</protein>
<dbReference type="SUPFAM" id="SSF51695">
    <property type="entry name" value="PLC-like phosphodiesterases"/>
    <property type="match status" value="1"/>
</dbReference>
<evidence type="ECO:0000256" key="2">
    <source>
        <dbReference type="ARBA" id="ARBA00012581"/>
    </source>
</evidence>
<dbReference type="AlphaFoldDB" id="A0A0N9I6I7"/>
<feature type="domain" description="Phosphatidylinositol-specific phospholipase C X" evidence="6">
    <location>
        <begin position="65"/>
        <end position="204"/>
    </location>
</feature>
<evidence type="ECO:0000256" key="3">
    <source>
        <dbReference type="ARBA" id="ARBA00019758"/>
    </source>
</evidence>
<comment type="catalytic activity">
    <reaction evidence="1">
        <text>a 1,2-diacyl-sn-glycero-3-phospho-(1D-myo-inositol) = 1D-myo-inositol 1,2-cyclic phosphate + a 1,2-diacyl-sn-glycerol</text>
        <dbReference type="Rhea" id="RHEA:17093"/>
        <dbReference type="ChEBI" id="CHEBI:17815"/>
        <dbReference type="ChEBI" id="CHEBI:57880"/>
        <dbReference type="ChEBI" id="CHEBI:58484"/>
        <dbReference type="EC" id="4.6.1.13"/>
    </reaction>
</comment>
<organism evidence="7 8">
    <name type="scientific">Kibdelosporangium phytohabitans</name>
    <dbReference type="NCBI Taxonomy" id="860235"/>
    <lineage>
        <taxon>Bacteria</taxon>
        <taxon>Bacillati</taxon>
        <taxon>Actinomycetota</taxon>
        <taxon>Actinomycetes</taxon>
        <taxon>Pseudonocardiales</taxon>
        <taxon>Pseudonocardiaceae</taxon>
        <taxon>Kibdelosporangium</taxon>
    </lineage>
</organism>
<keyword evidence="8" id="KW-1185">Reference proteome</keyword>
<evidence type="ECO:0000259" key="6">
    <source>
        <dbReference type="SMART" id="SM00148"/>
    </source>
</evidence>
<accession>A0A0N9I6I7</accession>
<evidence type="ECO:0000256" key="4">
    <source>
        <dbReference type="ARBA" id="ARBA00030474"/>
    </source>
</evidence>
<evidence type="ECO:0000256" key="1">
    <source>
        <dbReference type="ARBA" id="ARBA00001316"/>
    </source>
</evidence>
<evidence type="ECO:0000313" key="7">
    <source>
        <dbReference type="EMBL" id="ALG10210.1"/>
    </source>
</evidence>